<gene>
    <name evidence="1" type="ORF">BCT74_04580</name>
</gene>
<dbReference type="Proteomes" id="UP000235746">
    <property type="component" value="Unassembled WGS sequence"/>
</dbReference>
<comment type="caution">
    <text evidence="1">The sequence shown here is derived from an EMBL/GenBank/DDBJ whole genome shotgun (WGS) entry which is preliminary data.</text>
</comment>
<name>A0A2N7IHD7_9VIBR</name>
<reference evidence="2" key="1">
    <citation type="submission" date="2016-07" db="EMBL/GenBank/DDBJ databases">
        <title>Nontailed viruses are major unrecognized killers of bacteria in the ocean.</title>
        <authorList>
            <person name="Kauffman K."/>
            <person name="Hussain F."/>
            <person name="Yang J."/>
            <person name="Arevalo P."/>
            <person name="Brown J."/>
            <person name="Cutler M."/>
            <person name="Kelly L."/>
            <person name="Polz M.F."/>
        </authorList>
    </citation>
    <scope>NUCLEOTIDE SEQUENCE [LARGE SCALE GENOMIC DNA]</scope>
    <source>
        <strain evidence="2">10N.261.51.B8</strain>
    </source>
</reference>
<dbReference type="AlphaFoldDB" id="A0A2N7IHD7"/>
<evidence type="ECO:0000313" key="1">
    <source>
        <dbReference type="EMBL" id="PML56918.1"/>
    </source>
</evidence>
<sequence>MFFDSLGKPWEKHPCTDNSALNVKVIPSKNFPTSNRVGKFEANKFNPFIIKLIEKFHITSRVKVSGFFGEAGIVIAVSGVTRQDFTNLEIDVNSPCMMRRTNNGYQLSFVNKRGMVIELEGVKSS</sequence>
<evidence type="ECO:0000313" key="2">
    <source>
        <dbReference type="Proteomes" id="UP000235746"/>
    </source>
</evidence>
<dbReference type="EMBL" id="MCYL01000013">
    <property type="protein sequence ID" value="PML56918.1"/>
    <property type="molecule type" value="Genomic_DNA"/>
</dbReference>
<proteinExistence type="predicted"/>
<organism evidence="1 2">
    <name type="scientific">Vibrio lentus</name>
    <dbReference type="NCBI Taxonomy" id="136468"/>
    <lineage>
        <taxon>Bacteria</taxon>
        <taxon>Pseudomonadati</taxon>
        <taxon>Pseudomonadota</taxon>
        <taxon>Gammaproteobacteria</taxon>
        <taxon>Vibrionales</taxon>
        <taxon>Vibrionaceae</taxon>
        <taxon>Vibrio</taxon>
    </lineage>
</organism>
<protein>
    <submittedName>
        <fullName evidence="1">Uncharacterized protein</fullName>
    </submittedName>
</protein>
<accession>A0A2N7IHD7</accession>